<keyword evidence="2" id="KW-0808">Transferase</keyword>
<keyword evidence="3" id="KW-0012">Acyltransferase</keyword>
<accession>X1Q6L8</accession>
<sequence length="108" mass="11897">MENKTKIISEGDVVKLTKHPNTITSLKRDFKTLGVEKGSIIMMHSSLSKIGWTVGGSVSVIKALTQVLTSEGTLVMPTFTSENSDPSQWENPPVPKSWWGIIRKEMPA</sequence>
<evidence type="ECO:0000256" key="1">
    <source>
        <dbReference type="ARBA" id="ARBA00006383"/>
    </source>
</evidence>
<dbReference type="GO" id="GO:0008080">
    <property type="term" value="F:N-acetyltransferase activity"/>
    <property type="evidence" value="ECO:0007669"/>
    <property type="project" value="InterPro"/>
</dbReference>
<dbReference type="Pfam" id="PF02522">
    <property type="entry name" value="Antibiotic_NAT"/>
    <property type="match status" value="1"/>
</dbReference>
<feature type="non-terminal residue" evidence="4">
    <location>
        <position position="108"/>
    </location>
</feature>
<dbReference type="SUPFAM" id="SSF110710">
    <property type="entry name" value="TTHA0583/YokD-like"/>
    <property type="match status" value="1"/>
</dbReference>
<dbReference type="EMBL" id="BARW01004536">
    <property type="protein sequence ID" value="GAI64147.1"/>
    <property type="molecule type" value="Genomic_DNA"/>
</dbReference>
<comment type="similarity">
    <text evidence="1">Belongs to the antibiotic N-acetyltransferase family.</text>
</comment>
<evidence type="ECO:0000313" key="4">
    <source>
        <dbReference type="EMBL" id="GAI64147.1"/>
    </source>
</evidence>
<name>X1Q6L8_9ZZZZ</name>
<reference evidence="4" key="1">
    <citation type="journal article" date="2014" name="Front. Microbiol.">
        <title>High frequency of phylogenetically diverse reductive dehalogenase-homologous genes in deep subseafloor sedimentary metagenomes.</title>
        <authorList>
            <person name="Kawai M."/>
            <person name="Futagami T."/>
            <person name="Toyoda A."/>
            <person name="Takaki Y."/>
            <person name="Nishi S."/>
            <person name="Hori S."/>
            <person name="Arai W."/>
            <person name="Tsubouchi T."/>
            <person name="Morono Y."/>
            <person name="Uchiyama I."/>
            <person name="Ito T."/>
            <person name="Fujiyama A."/>
            <person name="Inagaki F."/>
            <person name="Takami H."/>
        </authorList>
    </citation>
    <scope>NUCLEOTIDE SEQUENCE</scope>
    <source>
        <strain evidence="4">Expedition CK06-06</strain>
    </source>
</reference>
<organism evidence="4">
    <name type="scientific">marine sediment metagenome</name>
    <dbReference type="NCBI Taxonomy" id="412755"/>
    <lineage>
        <taxon>unclassified sequences</taxon>
        <taxon>metagenomes</taxon>
        <taxon>ecological metagenomes</taxon>
    </lineage>
</organism>
<gene>
    <name evidence="4" type="ORF">S12H4_10556</name>
</gene>
<comment type="caution">
    <text evidence="4">The sequence shown here is derived from an EMBL/GenBank/DDBJ whole genome shotgun (WGS) entry which is preliminary data.</text>
</comment>
<dbReference type="GO" id="GO:0046677">
    <property type="term" value="P:response to antibiotic"/>
    <property type="evidence" value="ECO:0007669"/>
    <property type="project" value="InterPro"/>
</dbReference>
<dbReference type="InterPro" id="IPR003679">
    <property type="entry name" value="Amioglycoside_AcTrfase"/>
</dbReference>
<proteinExistence type="inferred from homology"/>
<dbReference type="PANTHER" id="PTHR11104:SF0">
    <property type="entry name" value="SPBETA PROPHAGE-DERIVED AMINOGLYCOSIDE N(3')-ACETYLTRANSFERASE-LIKE PROTEIN YOKD"/>
    <property type="match status" value="1"/>
</dbReference>
<dbReference type="InterPro" id="IPR028345">
    <property type="entry name" value="Antibiotic_NAT-like"/>
</dbReference>
<evidence type="ECO:0008006" key="5">
    <source>
        <dbReference type="Google" id="ProtNLM"/>
    </source>
</evidence>
<dbReference type="AlphaFoldDB" id="X1Q6L8"/>
<protein>
    <recommendedName>
        <fullName evidence="5">Aminoglycoside N(3)-acetyltransferase</fullName>
    </recommendedName>
</protein>
<evidence type="ECO:0000256" key="3">
    <source>
        <dbReference type="ARBA" id="ARBA00023315"/>
    </source>
</evidence>
<evidence type="ECO:0000256" key="2">
    <source>
        <dbReference type="ARBA" id="ARBA00022679"/>
    </source>
</evidence>
<dbReference type="PANTHER" id="PTHR11104">
    <property type="entry name" value="AMINOGLYCOSIDE N3-ACETYLTRANSFERASE"/>
    <property type="match status" value="1"/>
</dbReference>